<protein>
    <submittedName>
        <fullName evidence="7">PAS modulated sigma54 specific transcriptional regulator, Fis family</fullName>
    </submittedName>
</protein>
<sequence length="473" mass="52275">MMILTVQNRRAKAQNGGRRRGGERMEPSVVADVWKLYQEILEFAPVGVHAVDRDGRTRVYNRVMGEIDGYRPDEVLEKNVFELYELNEETSTLWRALKTGHPVQIDEQVYVARNGRRVVTQNRTKPVVVAGEIIGAIEIAVPRETGGAQAAADARVRRRYSFADILGESQAMRRALDLAERAARTDLPVLLVGETGTGKELFAWAIHEASARKHGPFLAQNCAAWPEGLAESVLFGTRRGGFTGAVDRAGVLELASGGTLFLDEVHAMSPAVQAKLLRALQDGEIWPIGARRSVQTDARVVAAMNVPPREAMERGLLRPDLLYRIGAVAIHLPPLRERPEDIPLLARAFLRKYGEGRDARLTSGALAFLTSHDWPGNVRELEQTIRSALALWPEAVEITAAMLRSAHPLLAEGAPQEDAHVARAERPSDDAIRRAYEAASGNLTRAARSLGISRQRMQYHARRLGLRSAWQDT</sequence>
<keyword evidence="3" id="KW-0805">Transcription regulation</keyword>
<dbReference type="PANTHER" id="PTHR32071:SF112">
    <property type="entry name" value="REGULATORY PROTEIN"/>
    <property type="match status" value="1"/>
</dbReference>
<dbReference type="SMART" id="SM00382">
    <property type="entry name" value="AAA"/>
    <property type="match status" value="1"/>
</dbReference>
<dbReference type="NCBIfam" id="TIGR00229">
    <property type="entry name" value="sensory_box"/>
    <property type="match status" value="1"/>
</dbReference>
<dbReference type="HOGENOM" id="CLU_000445_8_1_9"/>
<dbReference type="InterPro" id="IPR013656">
    <property type="entry name" value="PAS_4"/>
</dbReference>
<dbReference type="InterPro" id="IPR035965">
    <property type="entry name" value="PAS-like_dom_sf"/>
</dbReference>
<dbReference type="KEGG" id="aad:TC41_0429"/>
<proteinExistence type="predicted"/>
<evidence type="ECO:0000256" key="3">
    <source>
        <dbReference type="ARBA" id="ARBA00023015"/>
    </source>
</evidence>
<keyword evidence="2" id="KW-0067">ATP-binding</keyword>
<dbReference type="Gene3D" id="1.10.8.60">
    <property type="match status" value="1"/>
</dbReference>
<dbReference type="CDD" id="cd00130">
    <property type="entry name" value="PAS"/>
    <property type="match status" value="1"/>
</dbReference>
<reference evidence="7 8" key="1">
    <citation type="journal article" date="2011" name="J. Bacteriol.">
        <title>Complete Genome Sequence of Alicyclobacillus acidocaldarius Strain Tc-4-1.</title>
        <authorList>
            <person name="Chen Y."/>
            <person name="He Y."/>
            <person name="Zhang B."/>
            <person name="Yang J."/>
            <person name="Li W."/>
            <person name="Dong Z."/>
            <person name="Hu S."/>
        </authorList>
    </citation>
    <scope>NUCLEOTIDE SEQUENCE [LARGE SCALE GENOMIC DNA]</scope>
    <source>
        <strain evidence="7 8">Tc-4-1</strain>
    </source>
</reference>
<dbReference type="SUPFAM" id="SSF55785">
    <property type="entry name" value="PYP-like sensor domain (PAS domain)"/>
    <property type="match status" value="1"/>
</dbReference>
<evidence type="ECO:0000256" key="4">
    <source>
        <dbReference type="ARBA" id="ARBA00023163"/>
    </source>
</evidence>
<evidence type="ECO:0000259" key="5">
    <source>
        <dbReference type="PROSITE" id="PS50045"/>
    </source>
</evidence>
<dbReference type="eggNOG" id="COG3829">
    <property type="taxonomic scope" value="Bacteria"/>
</dbReference>
<feature type="domain" description="PAS" evidence="6">
    <location>
        <begin position="33"/>
        <end position="86"/>
    </location>
</feature>
<evidence type="ECO:0000313" key="8">
    <source>
        <dbReference type="Proteomes" id="UP000000292"/>
    </source>
</evidence>
<dbReference type="InterPro" id="IPR027417">
    <property type="entry name" value="P-loop_NTPase"/>
</dbReference>
<evidence type="ECO:0000313" key="7">
    <source>
        <dbReference type="EMBL" id="AEJ42395.1"/>
    </source>
</evidence>
<gene>
    <name evidence="7" type="primary">rocR</name>
    <name evidence="7" type="ordered locus">TC41_0429</name>
</gene>
<dbReference type="GO" id="GO:0043565">
    <property type="term" value="F:sequence-specific DNA binding"/>
    <property type="evidence" value="ECO:0007669"/>
    <property type="project" value="InterPro"/>
</dbReference>
<dbReference type="Pfam" id="PF25601">
    <property type="entry name" value="AAA_lid_14"/>
    <property type="match status" value="1"/>
</dbReference>
<dbReference type="PRINTS" id="PR01590">
    <property type="entry name" value="HTHFIS"/>
</dbReference>
<dbReference type="GO" id="GO:0006355">
    <property type="term" value="P:regulation of DNA-templated transcription"/>
    <property type="evidence" value="ECO:0007669"/>
    <property type="project" value="InterPro"/>
</dbReference>
<dbReference type="InterPro" id="IPR025943">
    <property type="entry name" value="Sigma_54_int_dom_ATP-bd_2"/>
</dbReference>
<accession>F8IL14</accession>
<evidence type="ECO:0000256" key="1">
    <source>
        <dbReference type="ARBA" id="ARBA00022741"/>
    </source>
</evidence>
<dbReference type="Proteomes" id="UP000000292">
    <property type="component" value="Chromosome"/>
</dbReference>
<dbReference type="SMART" id="SM00091">
    <property type="entry name" value="PAS"/>
    <property type="match status" value="1"/>
</dbReference>
<dbReference type="Gene3D" id="3.40.50.300">
    <property type="entry name" value="P-loop containing nucleotide triphosphate hydrolases"/>
    <property type="match status" value="1"/>
</dbReference>
<dbReference type="PATRIC" id="fig|1048834.4.peg.398"/>
<dbReference type="Gene3D" id="1.10.10.60">
    <property type="entry name" value="Homeodomain-like"/>
    <property type="match status" value="1"/>
</dbReference>
<evidence type="ECO:0000259" key="6">
    <source>
        <dbReference type="PROSITE" id="PS50112"/>
    </source>
</evidence>
<dbReference type="PROSITE" id="PS50112">
    <property type="entry name" value="PAS"/>
    <property type="match status" value="1"/>
</dbReference>
<evidence type="ECO:0000256" key="2">
    <source>
        <dbReference type="ARBA" id="ARBA00022840"/>
    </source>
</evidence>
<dbReference type="PROSITE" id="PS00676">
    <property type="entry name" value="SIGMA54_INTERACT_2"/>
    <property type="match status" value="1"/>
</dbReference>
<dbReference type="CDD" id="cd00009">
    <property type="entry name" value="AAA"/>
    <property type="match status" value="1"/>
</dbReference>
<dbReference type="Pfam" id="PF08448">
    <property type="entry name" value="PAS_4"/>
    <property type="match status" value="1"/>
</dbReference>
<dbReference type="PROSITE" id="PS50045">
    <property type="entry name" value="SIGMA54_INTERACT_4"/>
    <property type="match status" value="1"/>
</dbReference>
<name>F8IL14_ALIAT</name>
<dbReference type="InterPro" id="IPR009057">
    <property type="entry name" value="Homeodomain-like_sf"/>
</dbReference>
<keyword evidence="4" id="KW-0804">Transcription</keyword>
<dbReference type="InterPro" id="IPR003593">
    <property type="entry name" value="AAA+_ATPase"/>
</dbReference>
<dbReference type="AlphaFoldDB" id="F8IL14"/>
<reference evidence="8" key="2">
    <citation type="submission" date="2011-06" db="EMBL/GenBank/DDBJ databases">
        <title>The complete genome sequence of Alicyclobacillus acidocaldarius sp. Tc-4-1.</title>
        <authorList>
            <person name="Chen Y."/>
            <person name="He Y."/>
            <person name="Dong Z."/>
            <person name="Hu S."/>
        </authorList>
    </citation>
    <scope>NUCLEOTIDE SEQUENCE [LARGE SCALE GENOMIC DNA]</scope>
    <source>
        <strain evidence="8">Tc-4-1</strain>
    </source>
</reference>
<dbReference type="PROSITE" id="PS00675">
    <property type="entry name" value="SIGMA54_INTERACT_1"/>
    <property type="match status" value="1"/>
</dbReference>
<dbReference type="GO" id="GO:0005524">
    <property type="term" value="F:ATP binding"/>
    <property type="evidence" value="ECO:0007669"/>
    <property type="project" value="UniProtKB-KW"/>
</dbReference>
<organism evidence="7 8">
    <name type="scientific">Alicyclobacillus acidocaldarius (strain Tc-4-1)</name>
    <name type="common">Bacillus acidocaldarius</name>
    <dbReference type="NCBI Taxonomy" id="1048834"/>
    <lineage>
        <taxon>Bacteria</taxon>
        <taxon>Bacillati</taxon>
        <taxon>Bacillota</taxon>
        <taxon>Bacilli</taxon>
        <taxon>Bacillales</taxon>
        <taxon>Alicyclobacillaceae</taxon>
        <taxon>Alicyclobacillus</taxon>
    </lineage>
</organism>
<feature type="domain" description="Sigma-54 factor interaction" evidence="5">
    <location>
        <begin position="165"/>
        <end position="390"/>
    </location>
</feature>
<dbReference type="SUPFAM" id="SSF52540">
    <property type="entry name" value="P-loop containing nucleoside triphosphate hydrolases"/>
    <property type="match status" value="1"/>
</dbReference>
<dbReference type="InterPro" id="IPR000014">
    <property type="entry name" value="PAS"/>
</dbReference>
<dbReference type="FunFam" id="3.40.50.300:FF:000006">
    <property type="entry name" value="DNA-binding transcriptional regulator NtrC"/>
    <property type="match status" value="1"/>
</dbReference>
<dbReference type="InterPro" id="IPR002197">
    <property type="entry name" value="HTH_Fis"/>
</dbReference>
<keyword evidence="1" id="KW-0547">Nucleotide-binding</keyword>
<dbReference type="InterPro" id="IPR002078">
    <property type="entry name" value="Sigma_54_int"/>
</dbReference>
<dbReference type="Pfam" id="PF00158">
    <property type="entry name" value="Sigma54_activat"/>
    <property type="match status" value="1"/>
</dbReference>
<dbReference type="PANTHER" id="PTHR32071">
    <property type="entry name" value="TRANSCRIPTIONAL REGULATORY PROTEIN"/>
    <property type="match status" value="1"/>
</dbReference>
<dbReference type="STRING" id="1048834.TC41_0429"/>
<dbReference type="Gene3D" id="3.30.450.20">
    <property type="entry name" value="PAS domain"/>
    <property type="match status" value="1"/>
</dbReference>
<dbReference type="EMBL" id="CP002902">
    <property type="protein sequence ID" value="AEJ42395.1"/>
    <property type="molecule type" value="Genomic_DNA"/>
</dbReference>
<dbReference type="InterPro" id="IPR025662">
    <property type="entry name" value="Sigma_54_int_dom_ATP-bd_1"/>
</dbReference>
<dbReference type="SUPFAM" id="SSF46689">
    <property type="entry name" value="Homeodomain-like"/>
    <property type="match status" value="1"/>
</dbReference>
<dbReference type="InterPro" id="IPR058031">
    <property type="entry name" value="AAA_lid_NorR"/>
</dbReference>